<sequence length="347" mass="38758">MKFKGSNQRNQAKTTVKWKKNLKMIFKMVFGLTAAGMVMGATAQATYFKGKLEQTEPYGQMVGVDDGQMHLYSMGPTAGDGEKTIVLLPGMGVPLPSADFSPLMRTLSEKHIVVTVEYFGVGFSSQTSKPRTTENYVEEIRTALREGGYTPPYVLMPHSISSVYSEYYASKYPEEVEAIISLDGTSTAYHEEMPAFVKFVLPVVKFQQSIGATSVLAQVITSNQRQSLLDNGYTEKEISYMKIFGGFSLNDNVLEQIGRSTDYIKDTMDLPLPESVPFFKVISRDTYETPNKQLTITPQQYQQDHLARIGPHADYEILEGNHFIYAGNTGRISEIVDNVLSQRDVKP</sequence>
<dbReference type="Proteomes" id="UP001407405">
    <property type="component" value="Unassembled WGS sequence"/>
</dbReference>
<reference evidence="2 3" key="1">
    <citation type="submission" date="2024-04" db="EMBL/GenBank/DDBJ databases">
        <title>Genome sequencing and metabolic network reconstruction of aminoacids and betaine degradation by Anoxynatronum sibiricum.</title>
        <authorList>
            <person name="Detkova E.N."/>
            <person name="Boltjanskaja Y.V."/>
            <person name="Mardanov A.V."/>
            <person name="Kevbrin V."/>
        </authorList>
    </citation>
    <scope>NUCLEOTIDE SEQUENCE [LARGE SCALE GENOMIC DNA]</scope>
    <source>
        <strain evidence="2 3">Z-7981</strain>
    </source>
</reference>
<dbReference type="SUPFAM" id="SSF53474">
    <property type="entry name" value="alpha/beta-Hydrolases"/>
    <property type="match status" value="1"/>
</dbReference>
<evidence type="ECO:0000313" key="3">
    <source>
        <dbReference type="Proteomes" id="UP001407405"/>
    </source>
</evidence>
<dbReference type="InterPro" id="IPR000073">
    <property type="entry name" value="AB_hydrolase_1"/>
</dbReference>
<comment type="caution">
    <text evidence="2">The sequence shown here is derived from an EMBL/GenBank/DDBJ whole genome shotgun (WGS) entry which is preliminary data.</text>
</comment>
<organism evidence="2 3">
    <name type="scientific">Anoxynatronum sibiricum</name>
    <dbReference type="NCBI Taxonomy" id="210623"/>
    <lineage>
        <taxon>Bacteria</taxon>
        <taxon>Bacillati</taxon>
        <taxon>Bacillota</taxon>
        <taxon>Clostridia</taxon>
        <taxon>Eubacteriales</taxon>
        <taxon>Clostridiaceae</taxon>
        <taxon>Anoxynatronum</taxon>
    </lineage>
</organism>
<dbReference type="RefSeq" id="WP_343185699.1">
    <property type="nucleotide sequence ID" value="NZ_JBCITM010000006.1"/>
</dbReference>
<protein>
    <submittedName>
        <fullName evidence="2">Alpha/beta hydrolase</fullName>
    </submittedName>
</protein>
<dbReference type="Gene3D" id="3.40.50.1820">
    <property type="entry name" value="alpha/beta hydrolase"/>
    <property type="match status" value="1"/>
</dbReference>
<dbReference type="InterPro" id="IPR029058">
    <property type="entry name" value="AB_hydrolase_fold"/>
</dbReference>
<name>A0ABU9VT75_9CLOT</name>
<keyword evidence="3" id="KW-1185">Reference proteome</keyword>
<feature type="domain" description="AB hydrolase-1" evidence="1">
    <location>
        <begin position="84"/>
        <end position="200"/>
    </location>
</feature>
<accession>A0ABU9VT75</accession>
<gene>
    <name evidence="2" type="ORF">AAIG11_07835</name>
</gene>
<evidence type="ECO:0000259" key="1">
    <source>
        <dbReference type="Pfam" id="PF00561"/>
    </source>
</evidence>
<dbReference type="EMBL" id="JBCITM010000006">
    <property type="protein sequence ID" value="MEN1760378.1"/>
    <property type="molecule type" value="Genomic_DNA"/>
</dbReference>
<proteinExistence type="predicted"/>
<dbReference type="GO" id="GO:0016787">
    <property type="term" value="F:hydrolase activity"/>
    <property type="evidence" value="ECO:0007669"/>
    <property type="project" value="UniProtKB-KW"/>
</dbReference>
<evidence type="ECO:0000313" key="2">
    <source>
        <dbReference type="EMBL" id="MEN1760378.1"/>
    </source>
</evidence>
<keyword evidence="2" id="KW-0378">Hydrolase</keyword>
<dbReference type="Pfam" id="PF00561">
    <property type="entry name" value="Abhydrolase_1"/>
    <property type="match status" value="1"/>
</dbReference>